<reference evidence="12" key="1">
    <citation type="submission" date="2022-05" db="EMBL/GenBank/DDBJ databases">
        <title>An RpoN-dependent PEP-CTERM gene is involved in floc formation of an Aquincola tertiaricarbonis strain.</title>
        <authorList>
            <person name="Qiu D."/>
            <person name="Xia M."/>
        </authorList>
    </citation>
    <scope>NUCLEOTIDE SEQUENCE</scope>
    <source>
        <strain evidence="12">RN12</strain>
    </source>
</reference>
<dbReference type="SMART" id="SM00388">
    <property type="entry name" value="HisKA"/>
    <property type="match status" value="1"/>
</dbReference>
<sequence>MAPSSTPQPRSTALPGDRADLQARLERALASAMDGFFEYDFRTDAAWYSDSLRRMLGLTPEQLPDGTGRLAEHLHPDDVPVFEAAADQSARDGVPFEIEVRLRDSSERWHWVRSRGQMWAGPDGRRTLLAGSLTDVHATRESRRALQRMSERYGRAMLATSHAMFERMLDEDRMVVADRVWEALGYEPGELPSSRSALLELLHPDDRPMYEAAAREAASQLLDLDVQYRMRCKSGDYRWFRQMATPHVQADGRVRVTGVMIDVDEQVRARQALERDRAELERLVAQRTASLEAALSEAQQARDQAERATAAKSLFVAHMSHEIRTPLNGVLGLTELALQMASSPTQRRHLEVALQSGRSLLQVVDEVLDFSRAQGGHPPADEPIDLPELLAVTTRSLMPLARGRQVAVHFDWVGRRTRVRGDPARLRHILVNLLGNALKFTEQGHVGVTTEVVDLGDGSCRMTMRVEDTGPGIAPDKQAQVFDAFVQGDASLSRRHGGTGLGLATARALANGLGGDITLRSQPGEGSVFTLVLTLPTEGPLEPEPPPPDGPVWMVATDPARVTWLLQLLLRRASEVEVLTSLTEAAQRAAPLPPPERPVAVLISQWALTSPDDLQLLRQALPQAHLSVLLRPDWHQAEIEQAAQALHITTAQQPLTPRALDALLRPPPIAAAAPPAAEPAAAPAPQAEPAGDAAAATADSHVLLVEDNPVNRMIGEGFLKALGLVSRTADDGAQALDACARQAPALVLMDLQMPVMDGLEATRRLRALQQAGQLRHFPIVALTAHALESDRQRAMAAGVDGYLTKPLLLDALRSELRRWLPQAAG</sequence>
<dbReference type="InterPro" id="IPR005467">
    <property type="entry name" value="His_kinase_dom"/>
</dbReference>
<feature type="coiled-coil region" evidence="6">
    <location>
        <begin position="263"/>
        <end position="311"/>
    </location>
</feature>
<evidence type="ECO:0000313" key="13">
    <source>
        <dbReference type="Proteomes" id="UP001056201"/>
    </source>
</evidence>
<dbReference type="InterPro" id="IPR035965">
    <property type="entry name" value="PAS-like_dom_sf"/>
</dbReference>
<dbReference type="SMART" id="SM00091">
    <property type="entry name" value="PAS"/>
    <property type="match status" value="2"/>
</dbReference>
<protein>
    <recommendedName>
        <fullName evidence="2">histidine kinase</fullName>
        <ecNumber evidence="2">2.7.13.3</ecNumber>
    </recommendedName>
</protein>
<evidence type="ECO:0000256" key="6">
    <source>
        <dbReference type="SAM" id="Coils"/>
    </source>
</evidence>
<dbReference type="InterPro" id="IPR011006">
    <property type="entry name" value="CheY-like_superfamily"/>
</dbReference>
<dbReference type="PROSITE" id="PS50109">
    <property type="entry name" value="HIS_KIN"/>
    <property type="match status" value="1"/>
</dbReference>
<feature type="region of interest" description="Disordered" evidence="7">
    <location>
        <begin position="669"/>
        <end position="693"/>
    </location>
</feature>
<dbReference type="SUPFAM" id="SSF52172">
    <property type="entry name" value="CheY-like"/>
    <property type="match status" value="1"/>
</dbReference>
<evidence type="ECO:0000256" key="7">
    <source>
        <dbReference type="SAM" id="MobiDB-lite"/>
    </source>
</evidence>
<dbReference type="CDD" id="cd17546">
    <property type="entry name" value="REC_hyHK_CKI1_RcsC-like"/>
    <property type="match status" value="1"/>
</dbReference>
<dbReference type="SUPFAM" id="SSF55785">
    <property type="entry name" value="PYP-like sensor domain (PAS domain)"/>
    <property type="match status" value="2"/>
</dbReference>
<dbReference type="InterPro" id="IPR001610">
    <property type="entry name" value="PAC"/>
</dbReference>
<feature type="modified residue" description="4-aspartylphosphate" evidence="5">
    <location>
        <position position="750"/>
    </location>
</feature>
<dbReference type="SMART" id="SM00448">
    <property type="entry name" value="REC"/>
    <property type="match status" value="1"/>
</dbReference>
<dbReference type="InterPro" id="IPR004358">
    <property type="entry name" value="Sig_transdc_His_kin-like_C"/>
</dbReference>
<feature type="domain" description="Response regulatory" evidence="9">
    <location>
        <begin position="701"/>
        <end position="820"/>
    </location>
</feature>
<keyword evidence="13" id="KW-1185">Reference proteome</keyword>
<dbReference type="PANTHER" id="PTHR45339:SF1">
    <property type="entry name" value="HYBRID SIGNAL TRANSDUCTION HISTIDINE KINASE J"/>
    <property type="match status" value="1"/>
</dbReference>
<dbReference type="EMBL" id="CP097636">
    <property type="protein sequence ID" value="URI10724.1"/>
    <property type="molecule type" value="Genomic_DNA"/>
</dbReference>
<dbReference type="InterPro" id="IPR000014">
    <property type="entry name" value="PAS"/>
</dbReference>
<dbReference type="SMART" id="SM00387">
    <property type="entry name" value="HATPase_c"/>
    <property type="match status" value="1"/>
</dbReference>
<dbReference type="Gene3D" id="3.30.450.20">
    <property type="entry name" value="PAS domain"/>
    <property type="match status" value="2"/>
</dbReference>
<dbReference type="InterPro" id="IPR003594">
    <property type="entry name" value="HATPase_dom"/>
</dbReference>
<evidence type="ECO:0000256" key="3">
    <source>
        <dbReference type="ARBA" id="ARBA00022553"/>
    </source>
</evidence>
<dbReference type="InterPro" id="IPR000700">
    <property type="entry name" value="PAS-assoc_C"/>
</dbReference>
<dbReference type="InterPro" id="IPR036097">
    <property type="entry name" value="HisK_dim/P_sf"/>
</dbReference>
<proteinExistence type="predicted"/>
<evidence type="ECO:0000259" key="10">
    <source>
        <dbReference type="PROSITE" id="PS50112"/>
    </source>
</evidence>
<dbReference type="InterPro" id="IPR036890">
    <property type="entry name" value="HATPase_C_sf"/>
</dbReference>
<feature type="domain" description="Histidine kinase" evidence="8">
    <location>
        <begin position="318"/>
        <end position="537"/>
    </location>
</feature>
<dbReference type="Pfam" id="PF00072">
    <property type="entry name" value="Response_reg"/>
    <property type="match status" value="1"/>
</dbReference>
<dbReference type="CDD" id="cd00130">
    <property type="entry name" value="PAS"/>
    <property type="match status" value="2"/>
</dbReference>
<evidence type="ECO:0000259" key="11">
    <source>
        <dbReference type="PROSITE" id="PS50113"/>
    </source>
</evidence>
<keyword evidence="6" id="KW-0175">Coiled coil</keyword>
<dbReference type="PRINTS" id="PR00344">
    <property type="entry name" value="BCTRLSENSOR"/>
</dbReference>
<dbReference type="SUPFAM" id="SSF47384">
    <property type="entry name" value="Homodimeric domain of signal transducing histidine kinase"/>
    <property type="match status" value="1"/>
</dbReference>
<keyword evidence="4" id="KW-0902">Two-component regulatory system</keyword>
<dbReference type="SUPFAM" id="SSF55874">
    <property type="entry name" value="ATPase domain of HSP90 chaperone/DNA topoisomerase II/histidine kinase"/>
    <property type="match status" value="1"/>
</dbReference>
<dbReference type="InterPro" id="IPR001789">
    <property type="entry name" value="Sig_transdc_resp-reg_receiver"/>
</dbReference>
<dbReference type="InterPro" id="IPR003661">
    <property type="entry name" value="HisK_dim/P_dom"/>
</dbReference>
<evidence type="ECO:0000259" key="8">
    <source>
        <dbReference type="PROSITE" id="PS50109"/>
    </source>
</evidence>
<dbReference type="Gene3D" id="1.10.287.130">
    <property type="match status" value="1"/>
</dbReference>
<comment type="catalytic activity">
    <reaction evidence="1">
        <text>ATP + protein L-histidine = ADP + protein N-phospho-L-histidine.</text>
        <dbReference type="EC" id="2.7.13.3"/>
    </reaction>
</comment>
<keyword evidence="3 5" id="KW-0597">Phosphoprotein</keyword>
<dbReference type="Gene3D" id="3.30.565.10">
    <property type="entry name" value="Histidine kinase-like ATPase, C-terminal domain"/>
    <property type="match status" value="1"/>
</dbReference>
<feature type="domain" description="PAS" evidence="10">
    <location>
        <begin position="21"/>
        <end position="93"/>
    </location>
</feature>
<dbReference type="Pfam" id="PF02518">
    <property type="entry name" value="HATPase_c"/>
    <property type="match status" value="1"/>
</dbReference>
<feature type="domain" description="PAC" evidence="11">
    <location>
        <begin position="224"/>
        <end position="275"/>
    </location>
</feature>
<accession>A0ABY4SHQ3</accession>
<evidence type="ECO:0000256" key="5">
    <source>
        <dbReference type="PROSITE-ProRule" id="PRU00169"/>
    </source>
</evidence>
<evidence type="ECO:0000259" key="9">
    <source>
        <dbReference type="PROSITE" id="PS50110"/>
    </source>
</evidence>
<dbReference type="EC" id="2.7.13.3" evidence="2"/>
<dbReference type="Pfam" id="PF00512">
    <property type="entry name" value="HisKA"/>
    <property type="match status" value="1"/>
</dbReference>
<dbReference type="PANTHER" id="PTHR45339">
    <property type="entry name" value="HYBRID SIGNAL TRANSDUCTION HISTIDINE KINASE J"/>
    <property type="match status" value="1"/>
</dbReference>
<dbReference type="CDD" id="cd16922">
    <property type="entry name" value="HATPase_EvgS-ArcB-TorS-like"/>
    <property type="match status" value="1"/>
</dbReference>
<dbReference type="Proteomes" id="UP001056201">
    <property type="component" value="Chromosome 2"/>
</dbReference>
<dbReference type="SMART" id="SM00086">
    <property type="entry name" value="PAC"/>
    <property type="match status" value="2"/>
</dbReference>
<dbReference type="InterPro" id="IPR013655">
    <property type="entry name" value="PAS_fold_3"/>
</dbReference>
<evidence type="ECO:0000256" key="1">
    <source>
        <dbReference type="ARBA" id="ARBA00000085"/>
    </source>
</evidence>
<dbReference type="CDD" id="cd00082">
    <property type="entry name" value="HisKA"/>
    <property type="match status" value="1"/>
</dbReference>
<dbReference type="PROSITE" id="PS50110">
    <property type="entry name" value="RESPONSE_REGULATORY"/>
    <property type="match status" value="1"/>
</dbReference>
<evidence type="ECO:0000313" key="12">
    <source>
        <dbReference type="EMBL" id="URI10724.1"/>
    </source>
</evidence>
<organism evidence="12 13">
    <name type="scientific">Aquincola tertiaricarbonis</name>
    <dbReference type="NCBI Taxonomy" id="391953"/>
    <lineage>
        <taxon>Bacteria</taxon>
        <taxon>Pseudomonadati</taxon>
        <taxon>Pseudomonadota</taxon>
        <taxon>Betaproteobacteria</taxon>
        <taxon>Burkholderiales</taxon>
        <taxon>Sphaerotilaceae</taxon>
        <taxon>Aquincola</taxon>
    </lineage>
</organism>
<dbReference type="PROSITE" id="PS50113">
    <property type="entry name" value="PAC"/>
    <property type="match status" value="1"/>
</dbReference>
<name>A0ABY4SHQ3_AQUTE</name>
<feature type="domain" description="PAS" evidence="10">
    <location>
        <begin position="182"/>
        <end position="221"/>
    </location>
</feature>
<dbReference type="PROSITE" id="PS50112">
    <property type="entry name" value="PAS"/>
    <property type="match status" value="2"/>
</dbReference>
<evidence type="ECO:0000256" key="2">
    <source>
        <dbReference type="ARBA" id="ARBA00012438"/>
    </source>
</evidence>
<evidence type="ECO:0000256" key="4">
    <source>
        <dbReference type="ARBA" id="ARBA00023012"/>
    </source>
</evidence>
<dbReference type="NCBIfam" id="TIGR00229">
    <property type="entry name" value="sensory_box"/>
    <property type="match status" value="1"/>
</dbReference>
<gene>
    <name evidence="12" type="ORF">MW290_17185</name>
</gene>
<dbReference type="RefSeq" id="WP_250198929.1">
    <property type="nucleotide sequence ID" value="NZ_CP097636.1"/>
</dbReference>
<dbReference type="Gene3D" id="3.40.50.2300">
    <property type="match status" value="1"/>
</dbReference>
<dbReference type="Pfam" id="PF08447">
    <property type="entry name" value="PAS_3"/>
    <property type="match status" value="2"/>
</dbReference>